<dbReference type="FunFam" id="1.20.5.1430:FF:000005">
    <property type="entry name" value="Eb1, isoform E"/>
    <property type="match status" value="1"/>
</dbReference>
<evidence type="ECO:0000256" key="10">
    <source>
        <dbReference type="SAM" id="MobiDB-lite"/>
    </source>
</evidence>
<evidence type="ECO:0000313" key="14">
    <source>
        <dbReference type="Proteomes" id="UP000193218"/>
    </source>
</evidence>
<keyword evidence="3" id="KW-0963">Cytoplasm</keyword>
<dbReference type="SUPFAM" id="SSF47576">
    <property type="entry name" value="Calponin-homology domain, CH-domain"/>
    <property type="match status" value="1"/>
</dbReference>
<evidence type="ECO:0000256" key="8">
    <source>
        <dbReference type="ARBA" id="ARBA00023306"/>
    </source>
</evidence>
<keyword evidence="6" id="KW-0498">Mitosis</keyword>
<dbReference type="GO" id="GO:0051010">
    <property type="term" value="F:microtubule plus-end binding"/>
    <property type="evidence" value="ECO:0007669"/>
    <property type="project" value="UniProtKB-ARBA"/>
</dbReference>
<dbReference type="STRING" id="4999.A0A1Y1U8G1"/>
<evidence type="ECO:0000256" key="9">
    <source>
        <dbReference type="PROSITE-ProRule" id="PRU00576"/>
    </source>
</evidence>
<feature type="region of interest" description="Disordered" evidence="10">
    <location>
        <begin position="119"/>
        <end position="163"/>
    </location>
</feature>
<dbReference type="GO" id="GO:0051233">
    <property type="term" value="C:spindle midzone"/>
    <property type="evidence" value="ECO:0007669"/>
    <property type="project" value="UniProtKB-ARBA"/>
</dbReference>
<dbReference type="PROSITE" id="PS51230">
    <property type="entry name" value="EB1_C"/>
    <property type="match status" value="1"/>
</dbReference>
<dbReference type="FunCoup" id="A0A1Y1U8G1">
    <property type="interactions" value="207"/>
</dbReference>
<comment type="subcellular location">
    <subcellularLocation>
        <location evidence="1">Cytoplasm</location>
        <location evidence="1">Cytoskeleton</location>
    </subcellularLocation>
</comment>
<dbReference type="InterPro" id="IPR036133">
    <property type="entry name" value="EB1_C_sf"/>
</dbReference>
<evidence type="ECO:0000256" key="7">
    <source>
        <dbReference type="ARBA" id="ARBA00023212"/>
    </source>
</evidence>
<evidence type="ECO:0000259" key="11">
    <source>
        <dbReference type="PROSITE" id="PS50021"/>
    </source>
</evidence>
<protein>
    <submittedName>
        <fullName evidence="13">Calponin homology domain-containing protein</fullName>
    </submittedName>
</protein>
<dbReference type="Gene3D" id="1.20.5.1430">
    <property type="match status" value="1"/>
</dbReference>
<feature type="domain" description="EB1 C-terminal" evidence="12">
    <location>
        <begin position="156"/>
        <end position="232"/>
    </location>
</feature>
<dbReference type="RefSeq" id="XP_021868123.1">
    <property type="nucleotide sequence ID" value="XM_022012171.1"/>
</dbReference>
<evidence type="ECO:0000256" key="6">
    <source>
        <dbReference type="ARBA" id="ARBA00022776"/>
    </source>
</evidence>
<dbReference type="PROSITE" id="PS50021">
    <property type="entry name" value="CH"/>
    <property type="match status" value="1"/>
</dbReference>
<gene>
    <name evidence="13" type="ORF">BD324DRAFT_203185</name>
</gene>
<dbReference type="InterPro" id="IPR004953">
    <property type="entry name" value="EB1_C"/>
</dbReference>
<keyword evidence="14" id="KW-1185">Reference proteome</keyword>
<dbReference type="GO" id="GO:0051301">
    <property type="term" value="P:cell division"/>
    <property type="evidence" value="ECO:0007669"/>
    <property type="project" value="UniProtKB-KW"/>
</dbReference>
<dbReference type="InterPro" id="IPR027328">
    <property type="entry name" value="MAPRE"/>
</dbReference>
<feature type="domain" description="Calponin-homology (CH)" evidence="11">
    <location>
        <begin position="6"/>
        <end position="108"/>
    </location>
</feature>
<evidence type="ECO:0000313" key="13">
    <source>
        <dbReference type="EMBL" id="ORX33824.1"/>
    </source>
</evidence>
<evidence type="ECO:0000259" key="12">
    <source>
        <dbReference type="PROSITE" id="PS51230"/>
    </source>
</evidence>
<dbReference type="GeneID" id="33553979"/>
<dbReference type="FunFam" id="1.10.418.10:FF:000028">
    <property type="entry name" value="RP/EB family microtubule-associated protein"/>
    <property type="match status" value="1"/>
</dbReference>
<evidence type="ECO:0000256" key="5">
    <source>
        <dbReference type="ARBA" id="ARBA00022701"/>
    </source>
</evidence>
<dbReference type="Proteomes" id="UP000193218">
    <property type="component" value="Unassembled WGS sequence"/>
</dbReference>
<reference evidence="13 14" key="1">
    <citation type="submission" date="2017-03" db="EMBL/GenBank/DDBJ databases">
        <title>Widespread Adenine N6-methylation of Active Genes in Fungi.</title>
        <authorList>
            <consortium name="DOE Joint Genome Institute"/>
            <person name="Mondo S.J."/>
            <person name="Dannebaum R.O."/>
            <person name="Kuo R.C."/>
            <person name="Louie K.B."/>
            <person name="Bewick A.J."/>
            <person name="Labutti K."/>
            <person name="Haridas S."/>
            <person name="Kuo A."/>
            <person name="Salamov A."/>
            <person name="Ahrendt S.R."/>
            <person name="Lau R."/>
            <person name="Bowen B.P."/>
            <person name="Lipzen A."/>
            <person name="Sullivan W."/>
            <person name="Andreopoulos W.B."/>
            <person name="Clum A."/>
            <person name="Lindquist E."/>
            <person name="Daum C."/>
            <person name="Northen T.R."/>
            <person name="Ramamoorthy G."/>
            <person name="Schmitz R.J."/>
            <person name="Gryganskyi A."/>
            <person name="Culley D."/>
            <person name="Magnuson J."/>
            <person name="James T.Y."/>
            <person name="O'Malley M.A."/>
            <person name="Stajich J.E."/>
            <person name="Spatafora J.W."/>
            <person name="Visel A."/>
            <person name="Grigoriev I.V."/>
        </authorList>
    </citation>
    <scope>NUCLEOTIDE SEQUENCE [LARGE SCALE GENOMIC DNA]</scope>
    <source>
        <strain evidence="13 14">NRRL Y-17943</strain>
    </source>
</reference>
<keyword evidence="7" id="KW-0206">Cytoskeleton</keyword>
<dbReference type="EMBL" id="NBSH01000017">
    <property type="protein sequence ID" value="ORX33824.1"/>
    <property type="molecule type" value="Genomic_DNA"/>
</dbReference>
<dbReference type="GO" id="GO:0035372">
    <property type="term" value="P:protein localization to microtubule"/>
    <property type="evidence" value="ECO:0007669"/>
    <property type="project" value="UniProtKB-ARBA"/>
</dbReference>
<dbReference type="Gene3D" id="1.10.418.10">
    <property type="entry name" value="Calponin-like domain"/>
    <property type="match status" value="1"/>
</dbReference>
<comment type="similarity">
    <text evidence="2">Belongs to the MAPRE family.</text>
</comment>
<comment type="caution">
    <text evidence="13">The sequence shown here is derived from an EMBL/GenBank/DDBJ whole genome shotgun (WGS) entry which is preliminary data.</text>
</comment>
<dbReference type="InterPro" id="IPR001715">
    <property type="entry name" value="CH_dom"/>
</dbReference>
<dbReference type="GO" id="GO:0030473">
    <property type="term" value="P:nuclear migration along microtubule"/>
    <property type="evidence" value="ECO:0007669"/>
    <property type="project" value="UniProtKB-ARBA"/>
</dbReference>
<evidence type="ECO:0000256" key="2">
    <source>
        <dbReference type="ARBA" id="ARBA00010729"/>
    </source>
</evidence>
<dbReference type="Pfam" id="PF03271">
    <property type="entry name" value="EB1"/>
    <property type="match status" value="1"/>
</dbReference>
<accession>A0A1Y1U8G1</accession>
<dbReference type="InParanoid" id="A0A1Y1U8G1"/>
<name>A0A1Y1U8G1_9TREE</name>
<dbReference type="PANTHER" id="PTHR10623">
    <property type="entry name" value="MICROTUBULE-ASSOCIATED PROTEIN RP/EB FAMILY MEMBER"/>
    <property type="match status" value="1"/>
</dbReference>
<sequence length="247" mass="27417">MSVYTGESRGELLAWLNDLLGATAPAKVEECGKGYTYCQILDSVYGDIPMARVKFNARMEYEYLENFKILQKGFKTHRIDKPILVDKLVKCKMQDNLEFLQWMKKFWDANARGDEYNAAGRTGGVVPPSAPSSSRAPAARPAGVSRTAGVGAARSGSAASTGQLNDLREQVAEMQAHCETVERERDFYFDKLRQIELIVQQRSGIEGLETGEKDMIGQIQEILYSTAEGFELPDNEAAQAPADEETF</sequence>
<dbReference type="GO" id="GO:0035371">
    <property type="term" value="C:microtubule plus-end"/>
    <property type="evidence" value="ECO:0007669"/>
    <property type="project" value="UniProtKB-ARBA"/>
</dbReference>
<dbReference type="GO" id="GO:0072686">
    <property type="term" value="C:mitotic spindle"/>
    <property type="evidence" value="ECO:0007669"/>
    <property type="project" value="UniProtKB-ARBA"/>
</dbReference>
<dbReference type="SUPFAM" id="SSF140612">
    <property type="entry name" value="EB1 dimerisation domain-like"/>
    <property type="match status" value="1"/>
</dbReference>
<evidence type="ECO:0000256" key="1">
    <source>
        <dbReference type="ARBA" id="ARBA00004245"/>
    </source>
</evidence>
<keyword evidence="8" id="KW-0131">Cell cycle</keyword>
<keyword evidence="5 9" id="KW-0493">Microtubule</keyword>
<dbReference type="InterPro" id="IPR036872">
    <property type="entry name" value="CH_dom_sf"/>
</dbReference>
<dbReference type="OrthoDB" id="2119228at2759"/>
<dbReference type="AlphaFoldDB" id="A0A1Y1U8G1"/>
<feature type="compositionally biased region" description="Low complexity" evidence="10">
    <location>
        <begin position="124"/>
        <end position="162"/>
    </location>
</feature>
<evidence type="ECO:0000256" key="3">
    <source>
        <dbReference type="ARBA" id="ARBA00022490"/>
    </source>
</evidence>
<proteinExistence type="inferred from homology"/>
<keyword evidence="4" id="KW-0132">Cell division</keyword>
<organism evidence="13 14">
    <name type="scientific">Kockovaella imperatae</name>
    <dbReference type="NCBI Taxonomy" id="4999"/>
    <lineage>
        <taxon>Eukaryota</taxon>
        <taxon>Fungi</taxon>
        <taxon>Dikarya</taxon>
        <taxon>Basidiomycota</taxon>
        <taxon>Agaricomycotina</taxon>
        <taxon>Tremellomycetes</taxon>
        <taxon>Tremellales</taxon>
        <taxon>Cuniculitremaceae</taxon>
        <taxon>Kockovaella</taxon>
    </lineage>
</organism>
<evidence type="ECO:0000256" key="4">
    <source>
        <dbReference type="ARBA" id="ARBA00022618"/>
    </source>
</evidence>